<dbReference type="VEuPathDB" id="FungiDB:UREG_05568"/>
<name>C4JSX9_UNCRE</name>
<dbReference type="EMBL" id="CH476617">
    <property type="protein sequence ID" value="EEP80726.1"/>
    <property type="molecule type" value="Genomic_DNA"/>
</dbReference>
<accession>C4JSX9</accession>
<evidence type="ECO:0000256" key="2">
    <source>
        <dbReference type="SAM" id="MobiDB-lite"/>
    </source>
</evidence>
<dbReference type="OMA" id="IARAKEP"/>
<dbReference type="PANTHER" id="PTHR47751:SF1">
    <property type="entry name" value="SUPERFAMILY HYDROLASE, PUTATIVE (AFU_ORTHOLOGUE AFUA_2G16580)-RELATED"/>
    <property type="match status" value="1"/>
</dbReference>
<evidence type="ECO:0000256" key="1">
    <source>
        <dbReference type="ARBA" id="ARBA00029464"/>
    </source>
</evidence>
<keyword evidence="4" id="KW-1185">Reference proteome</keyword>
<dbReference type="InterPro" id="IPR051411">
    <property type="entry name" value="Polyketide_trans_af380"/>
</dbReference>
<reference evidence="4" key="1">
    <citation type="journal article" date="2009" name="Genome Res.">
        <title>Comparative genomic analyses of the human fungal pathogens Coccidioides and their relatives.</title>
        <authorList>
            <person name="Sharpton T.J."/>
            <person name="Stajich J.E."/>
            <person name="Rounsley S.D."/>
            <person name="Gardner M.J."/>
            <person name="Wortman J.R."/>
            <person name="Jordar V.S."/>
            <person name="Maiti R."/>
            <person name="Kodira C.D."/>
            <person name="Neafsey D.E."/>
            <person name="Zeng Q."/>
            <person name="Hung C.-Y."/>
            <person name="McMahan C."/>
            <person name="Muszewska A."/>
            <person name="Grynberg M."/>
            <person name="Mandel M.A."/>
            <person name="Kellner E.M."/>
            <person name="Barker B.M."/>
            <person name="Galgiani J.N."/>
            <person name="Orbach M.J."/>
            <person name="Kirkland T.N."/>
            <person name="Cole G.T."/>
            <person name="Henn M.R."/>
            <person name="Birren B.W."/>
            <person name="Taylor J.W."/>
        </authorList>
    </citation>
    <scope>NUCLEOTIDE SEQUENCE [LARGE SCALE GENOMIC DNA]</scope>
    <source>
        <strain evidence="4">UAMH 1704</strain>
    </source>
</reference>
<gene>
    <name evidence="3" type="ORF">UREG_05568</name>
</gene>
<dbReference type="OrthoDB" id="2498029at2759"/>
<dbReference type="Gene3D" id="3.40.50.1820">
    <property type="entry name" value="alpha/beta hydrolase"/>
    <property type="match status" value="1"/>
</dbReference>
<evidence type="ECO:0000313" key="3">
    <source>
        <dbReference type="EMBL" id="EEP80726.1"/>
    </source>
</evidence>
<proteinExistence type="inferred from homology"/>
<dbReference type="Proteomes" id="UP000002058">
    <property type="component" value="Unassembled WGS sequence"/>
</dbReference>
<organism evidence="3 4">
    <name type="scientific">Uncinocarpus reesii (strain UAMH 1704)</name>
    <dbReference type="NCBI Taxonomy" id="336963"/>
    <lineage>
        <taxon>Eukaryota</taxon>
        <taxon>Fungi</taxon>
        <taxon>Dikarya</taxon>
        <taxon>Ascomycota</taxon>
        <taxon>Pezizomycotina</taxon>
        <taxon>Eurotiomycetes</taxon>
        <taxon>Eurotiomycetidae</taxon>
        <taxon>Onygenales</taxon>
        <taxon>Onygenaceae</taxon>
        <taxon>Uncinocarpus</taxon>
    </lineage>
</organism>
<sequence length="156" mass="17545">MTVDHETLQKSLESAGLARISEAKGEQPPTLPIVPDDAKNIPPDTPILFREGSDYYRTPRAEHPRSTNRFLLRSYDLMVNYSSYNFVDLISPRPLLMIVGTDADARYYSEEAIARAKEPKELFLVPSQTHVGLYDDLSVSFPKLLDFMAASLAPEI</sequence>
<dbReference type="HOGENOM" id="CLU_048587_6_0_1"/>
<dbReference type="InParanoid" id="C4JSX9"/>
<dbReference type="AlphaFoldDB" id="C4JSX9"/>
<protein>
    <submittedName>
        <fullName evidence="3">Uncharacterized protein</fullName>
    </submittedName>
</protein>
<comment type="similarity">
    <text evidence="1">Belongs to the polyketide transferase af380 family.</text>
</comment>
<dbReference type="InterPro" id="IPR029058">
    <property type="entry name" value="AB_hydrolase_fold"/>
</dbReference>
<dbReference type="SUPFAM" id="SSF53474">
    <property type="entry name" value="alpha/beta-Hydrolases"/>
    <property type="match status" value="1"/>
</dbReference>
<dbReference type="PANTHER" id="PTHR47751">
    <property type="entry name" value="SUPERFAMILY HYDROLASE, PUTATIVE (AFU_ORTHOLOGUE AFUA_2G16580)-RELATED"/>
    <property type="match status" value="1"/>
</dbReference>
<dbReference type="RefSeq" id="XP_002584879.1">
    <property type="nucleotide sequence ID" value="XM_002584833.1"/>
</dbReference>
<feature type="region of interest" description="Disordered" evidence="2">
    <location>
        <begin position="21"/>
        <end position="42"/>
    </location>
</feature>
<dbReference type="GeneID" id="8441074"/>
<evidence type="ECO:0000313" key="4">
    <source>
        <dbReference type="Proteomes" id="UP000002058"/>
    </source>
</evidence>
<dbReference type="KEGG" id="ure:UREG_05568"/>
<dbReference type="eggNOG" id="ENOG502RZ4Q">
    <property type="taxonomic scope" value="Eukaryota"/>
</dbReference>